<dbReference type="GO" id="GO:0016787">
    <property type="term" value="F:hydrolase activity"/>
    <property type="evidence" value="ECO:0007669"/>
    <property type="project" value="UniProtKB-KW"/>
</dbReference>
<dbReference type="PANTHER" id="PTHR11203">
    <property type="entry name" value="CLEAVAGE AND POLYADENYLATION SPECIFICITY FACTOR FAMILY MEMBER"/>
    <property type="match status" value="1"/>
</dbReference>
<feature type="domain" description="Beta-Casp" evidence="3">
    <location>
        <begin position="248"/>
        <end position="379"/>
    </location>
</feature>
<feature type="domain" description="Metallo-beta-lactamase" evidence="2">
    <location>
        <begin position="16"/>
        <end position="230"/>
    </location>
</feature>
<dbReference type="InterPro" id="IPR036866">
    <property type="entry name" value="RibonucZ/Hydroxyglut_hydro"/>
</dbReference>
<protein>
    <submittedName>
        <fullName evidence="4">RNA-metabolising metallo-beta-lactamase</fullName>
    </submittedName>
</protein>
<name>Q0A684_ALKEH</name>
<dbReference type="InterPro" id="IPR022712">
    <property type="entry name" value="Beta_Casp"/>
</dbReference>
<dbReference type="SMART" id="SM00849">
    <property type="entry name" value="Lactamase_B"/>
    <property type="match status" value="1"/>
</dbReference>
<dbReference type="CDD" id="cd16295">
    <property type="entry name" value="TTHA0252-CPSF-like_MBL-fold"/>
    <property type="match status" value="1"/>
</dbReference>
<dbReference type="InterPro" id="IPR011108">
    <property type="entry name" value="RMMBL"/>
</dbReference>
<dbReference type="EMBL" id="CP000453">
    <property type="protein sequence ID" value="ABI57653.1"/>
    <property type="molecule type" value="Genomic_DNA"/>
</dbReference>
<accession>Q0A684</accession>
<dbReference type="Pfam" id="PF07521">
    <property type="entry name" value="RMMBL"/>
    <property type="match status" value="1"/>
</dbReference>
<gene>
    <name evidence="4" type="ordered locus">Mlg_2313</name>
</gene>
<sequence length="460" mass="50839">MDDPTLLHHGGADGVTGSCHQLYASPDHSLLIDCGLFQGEDAGPDPLAQHTVDFDVDTLQALVLTHVHIDHVGRLPYLLAAGYRGPILCSHPSAHLLPLVIDDALRIGFTRDGQLIARFQQQVQNQLTPLKYSRWHTVTDNRHLTLKVRLERAGHILGSAYVKVAIRDKRTGRTHRTVFSGDLGAPGSPLLPAPQSPHHADLLVLEATYGDRSHENRDQRRHRLRQAIEHAVQDGGTVIIPAFSIGRTQVLLHELEALTHTAQGPWRHLRIIVDSPLAARFNRVYRRLKPYWDQEARKRARQGRHPLNFSRLHTVDSHAQHQHTVTTLAQGGHPAVVIAASGMCAGGRVVNYLKAMLGDPRHHVLFVGYQAEGTPGRDIQRYGPTGGWVDLDGERFDIRAGVTTIGGYSAHADQQDLLRFVQQMKRPPGTIRLVHGSARARETLANALTRQGHTVTQGGS</sequence>
<dbReference type="HOGENOM" id="CLU_009673_5_0_6"/>
<dbReference type="eggNOG" id="COG1236">
    <property type="taxonomic scope" value="Bacteria"/>
</dbReference>
<evidence type="ECO:0000259" key="2">
    <source>
        <dbReference type="SMART" id="SM00849"/>
    </source>
</evidence>
<evidence type="ECO:0000259" key="3">
    <source>
        <dbReference type="SMART" id="SM01027"/>
    </source>
</evidence>
<dbReference type="InterPro" id="IPR050698">
    <property type="entry name" value="MBL"/>
</dbReference>
<dbReference type="RefSeq" id="WP_011630047.1">
    <property type="nucleotide sequence ID" value="NC_008340.1"/>
</dbReference>
<organism evidence="4 5">
    <name type="scientific">Alkalilimnicola ehrlichii (strain ATCC BAA-1101 / DSM 17681 / MLHE-1)</name>
    <dbReference type="NCBI Taxonomy" id="187272"/>
    <lineage>
        <taxon>Bacteria</taxon>
        <taxon>Pseudomonadati</taxon>
        <taxon>Pseudomonadota</taxon>
        <taxon>Gammaproteobacteria</taxon>
        <taxon>Chromatiales</taxon>
        <taxon>Ectothiorhodospiraceae</taxon>
        <taxon>Alkalilimnicola</taxon>
    </lineage>
</organism>
<keyword evidence="1" id="KW-0378">Hydrolase</keyword>
<dbReference type="PANTHER" id="PTHR11203:SF37">
    <property type="entry name" value="INTEGRATOR COMPLEX SUBUNIT 11"/>
    <property type="match status" value="1"/>
</dbReference>
<dbReference type="SUPFAM" id="SSF56281">
    <property type="entry name" value="Metallo-hydrolase/oxidoreductase"/>
    <property type="match status" value="1"/>
</dbReference>
<reference evidence="5" key="1">
    <citation type="submission" date="2006-08" db="EMBL/GenBank/DDBJ databases">
        <title>Complete sequence of Alkalilimnicola ehrilichei MLHE-1.</title>
        <authorList>
            <person name="Copeland A."/>
            <person name="Lucas S."/>
            <person name="Lapidus A."/>
            <person name="Barry K."/>
            <person name="Detter J.C."/>
            <person name="Glavina del Rio T."/>
            <person name="Hammon N."/>
            <person name="Israni S."/>
            <person name="Dalin E."/>
            <person name="Tice H."/>
            <person name="Pitluck S."/>
            <person name="Sims D."/>
            <person name="Brettin T."/>
            <person name="Bruce D."/>
            <person name="Han C."/>
            <person name="Tapia R."/>
            <person name="Gilna P."/>
            <person name="Schmutz J."/>
            <person name="Larimer F."/>
            <person name="Land M."/>
            <person name="Hauser L."/>
            <person name="Kyrpides N."/>
            <person name="Mikhailova N."/>
            <person name="Oremland R.S."/>
            <person name="Hoeft S.E."/>
            <person name="Switzer-Blum J."/>
            <person name="Kulp T."/>
            <person name="King G."/>
            <person name="Tabita R."/>
            <person name="Witte B."/>
            <person name="Santini J.M."/>
            <person name="Basu P."/>
            <person name="Hollibaugh J.T."/>
            <person name="Xie G."/>
            <person name="Stolz J.F."/>
            <person name="Richardson P."/>
        </authorList>
    </citation>
    <scope>NUCLEOTIDE SEQUENCE [LARGE SCALE GENOMIC DNA]</scope>
    <source>
        <strain evidence="5">ATCC BAA-1101 / DSM 17681 / MLHE-1</strain>
    </source>
</reference>
<dbReference type="KEGG" id="aeh:Mlg_2313"/>
<evidence type="ECO:0000256" key="1">
    <source>
        <dbReference type="ARBA" id="ARBA00022801"/>
    </source>
</evidence>
<evidence type="ECO:0000313" key="4">
    <source>
        <dbReference type="EMBL" id="ABI57653.1"/>
    </source>
</evidence>
<proteinExistence type="predicted"/>
<dbReference type="Gene3D" id="3.40.50.10890">
    <property type="match status" value="1"/>
</dbReference>
<dbReference type="Pfam" id="PF10996">
    <property type="entry name" value="Beta-Casp"/>
    <property type="match status" value="1"/>
</dbReference>
<dbReference type="GO" id="GO:0004521">
    <property type="term" value="F:RNA endonuclease activity"/>
    <property type="evidence" value="ECO:0007669"/>
    <property type="project" value="TreeGrafter"/>
</dbReference>
<dbReference type="SMART" id="SM01027">
    <property type="entry name" value="Beta-Casp"/>
    <property type="match status" value="1"/>
</dbReference>
<keyword evidence="5" id="KW-1185">Reference proteome</keyword>
<dbReference type="OrthoDB" id="9803916at2"/>
<dbReference type="Pfam" id="PF00753">
    <property type="entry name" value="Lactamase_B"/>
    <property type="match status" value="1"/>
</dbReference>
<dbReference type="Gene3D" id="3.60.15.10">
    <property type="entry name" value="Ribonuclease Z/Hydroxyacylglutathione hydrolase-like"/>
    <property type="match status" value="1"/>
</dbReference>
<dbReference type="Proteomes" id="UP000001962">
    <property type="component" value="Chromosome"/>
</dbReference>
<evidence type="ECO:0000313" key="5">
    <source>
        <dbReference type="Proteomes" id="UP000001962"/>
    </source>
</evidence>
<dbReference type="InterPro" id="IPR001279">
    <property type="entry name" value="Metallo-B-lactamas"/>
</dbReference>
<dbReference type="AlphaFoldDB" id="Q0A684"/>